<accession>A0ABP8IA56</accession>
<evidence type="ECO:0000313" key="2">
    <source>
        <dbReference type="Proteomes" id="UP001501153"/>
    </source>
</evidence>
<proteinExistence type="predicted"/>
<gene>
    <name evidence="1" type="ORF">GCM10023185_16640</name>
</gene>
<sequence>MARTHPYNFVHVLLPQLAWRRPEAVRRELSDPGLARDLLHYVWDKAGEGLPVSEKVPPRGLRLSWHEVAGRVTALVQLPPPQATSEAHFAALVYEQNEAPDDDDVPELRPRYFTLEATLGLSTGEGTPTVIGERNAEAHRHLGRGPAGGRSDTASAFLHALAEMLGPLPDLDVPYMHVVRS</sequence>
<keyword evidence="2" id="KW-1185">Reference proteome</keyword>
<name>A0ABP8IA56_9BACT</name>
<organism evidence="1 2">
    <name type="scientific">Hymenobacter saemangeumensis</name>
    <dbReference type="NCBI Taxonomy" id="1084522"/>
    <lineage>
        <taxon>Bacteria</taxon>
        <taxon>Pseudomonadati</taxon>
        <taxon>Bacteroidota</taxon>
        <taxon>Cytophagia</taxon>
        <taxon>Cytophagales</taxon>
        <taxon>Hymenobacteraceae</taxon>
        <taxon>Hymenobacter</taxon>
    </lineage>
</organism>
<protein>
    <submittedName>
        <fullName evidence="1">Uncharacterized protein</fullName>
    </submittedName>
</protein>
<dbReference type="EMBL" id="BAABGZ010000017">
    <property type="protein sequence ID" value="GAA4354636.1"/>
    <property type="molecule type" value="Genomic_DNA"/>
</dbReference>
<dbReference type="Proteomes" id="UP001501153">
    <property type="component" value="Unassembled WGS sequence"/>
</dbReference>
<comment type="caution">
    <text evidence="1">The sequence shown here is derived from an EMBL/GenBank/DDBJ whole genome shotgun (WGS) entry which is preliminary data.</text>
</comment>
<dbReference type="RefSeq" id="WP_345235565.1">
    <property type="nucleotide sequence ID" value="NZ_BAABGZ010000017.1"/>
</dbReference>
<reference evidence="2" key="1">
    <citation type="journal article" date="2019" name="Int. J. Syst. Evol. Microbiol.">
        <title>The Global Catalogue of Microorganisms (GCM) 10K type strain sequencing project: providing services to taxonomists for standard genome sequencing and annotation.</title>
        <authorList>
            <consortium name="The Broad Institute Genomics Platform"/>
            <consortium name="The Broad Institute Genome Sequencing Center for Infectious Disease"/>
            <person name="Wu L."/>
            <person name="Ma J."/>
        </authorList>
    </citation>
    <scope>NUCLEOTIDE SEQUENCE [LARGE SCALE GENOMIC DNA]</scope>
    <source>
        <strain evidence="2">JCM 17923</strain>
    </source>
</reference>
<evidence type="ECO:0000313" key="1">
    <source>
        <dbReference type="EMBL" id="GAA4354636.1"/>
    </source>
</evidence>